<reference evidence="1" key="1">
    <citation type="submission" date="2024-07" db="EMBL/GenBank/DDBJ databases">
        <title>Complete genome sequence of Verrucomicrobiaceae bacterium NT6N.</title>
        <authorList>
            <person name="Huang C."/>
            <person name="Takami H."/>
            <person name="Hamasaki K."/>
        </authorList>
    </citation>
    <scope>NUCLEOTIDE SEQUENCE</scope>
    <source>
        <strain evidence="1">NT6N</strain>
    </source>
</reference>
<sequence>MAVNLVYSARLSSTFGKNDMKTIITLLLCLAVYTQAEDKVPSSKKEATVSGLTIEKLPLPQAIKVLNTVISKEHPRRQDLLVAYVEAPHLDKIIPAAGNDPRKVNLKLANNPPITTVVQYMCDQTRCQWRTFGTLVVIYGWPRGNIEAVPAQE</sequence>
<name>A0AAT9FN19_9BACT</name>
<dbReference type="EMBL" id="AP026866">
    <property type="protein sequence ID" value="BDS07386.1"/>
    <property type="molecule type" value="Genomic_DNA"/>
</dbReference>
<accession>A0AAT9FN19</accession>
<evidence type="ECO:0000313" key="1">
    <source>
        <dbReference type="EMBL" id="BDS07386.1"/>
    </source>
</evidence>
<dbReference type="KEGG" id="osu:NT6N_24260"/>
<dbReference type="AlphaFoldDB" id="A0AAT9FN19"/>
<organism evidence="1">
    <name type="scientific">Oceaniferula spumae</name>
    <dbReference type="NCBI Taxonomy" id="2979115"/>
    <lineage>
        <taxon>Bacteria</taxon>
        <taxon>Pseudomonadati</taxon>
        <taxon>Verrucomicrobiota</taxon>
        <taxon>Verrucomicrobiia</taxon>
        <taxon>Verrucomicrobiales</taxon>
        <taxon>Verrucomicrobiaceae</taxon>
        <taxon>Oceaniferula</taxon>
    </lineage>
</organism>
<proteinExistence type="predicted"/>
<gene>
    <name evidence="1" type="ORF">NT6N_24260</name>
</gene>
<protein>
    <submittedName>
        <fullName evidence="1">Uncharacterized protein</fullName>
    </submittedName>
</protein>